<gene>
    <name evidence="10" type="ORF">GMOD_00004339</name>
</gene>
<keyword evidence="11" id="KW-1185">Reference proteome</keyword>
<dbReference type="InterPro" id="IPR008930">
    <property type="entry name" value="Terpenoid_cyclase/PrenylTrfase"/>
</dbReference>
<evidence type="ECO:0000256" key="2">
    <source>
        <dbReference type="ARBA" id="ARBA00022516"/>
    </source>
</evidence>
<dbReference type="InterPro" id="IPR002365">
    <property type="entry name" value="Terpene_synthase_CS"/>
</dbReference>
<dbReference type="GO" id="GO:0006696">
    <property type="term" value="P:ergosterol biosynthetic process"/>
    <property type="evidence" value="ECO:0007669"/>
    <property type="project" value="TreeGrafter"/>
</dbReference>
<dbReference type="SUPFAM" id="SSF48239">
    <property type="entry name" value="Terpenoid cyclases/Protein prenyltransferases"/>
    <property type="match status" value="2"/>
</dbReference>
<keyword evidence="3" id="KW-0677">Repeat</keyword>
<feature type="domain" description="Squalene cyclase N-terminal" evidence="9">
    <location>
        <begin position="161"/>
        <end position="357"/>
    </location>
</feature>
<keyword evidence="2" id="KW-0444">Lipid biosynthesis</keyword>
<evidence type="ECO:0000256" key="1">
    <source>
        <dbReference type="ARBA" id="ARBA00009755"/>
    </source>
</evidence>
<evidence type="ECO:0000256" key="3">
    <source>
        <dbReference type="ARBA" id="ARBA00022737"/>
    </source>
</evidence>
<dbReference type="InterPro" id="IPR032696">
    <property type="entry name" value="SQ_cyclase_C"/>
</dbReference>
<dbReference type="InterPro" id="IPR032697">
    <property type="entry name" value="SQ_cyclase_N"/>
</dbReference>
<dbReference type="OrthoDB" id="21502at2759"/>
<evidence type="ECO:0000313" key="11">
    <source>
        <dbReference type="Proteomes" id="UP000265663"/>
    </source>
</evidence>
<organism evidence="10 11">
    <name type="scientific">Pyrenophora seminiperda CCB06</name>
    <dbReference type="NCBI Taxonomy" id="1302712"/>
    <lineage>
        <taxon>Eukaryota</taxon>
        <taxon>Fungi</taxon>
        <taxon>Dikarya</taxon>
        <taxon>Ascomycota</taxon>
        <taxon>Pezizomycotina</taxon>
        <taxon>Dothideomycetes</taxon>
        <taxon>Pleosporomycetidae</taxon>
        <taxon>Pleosporales</taxon>
        <taxon>Pleosporineae</taxon>
        <taxon>Pleosporaceae</taxon>
        <taxon>Pyrenophora</taxon>
    </lineage>
</organism>
<dbReference type="PROSITE" id="PS01074">
    <property type="entry name" value="TERPENE_SYNTHASES"/>
    <property type="match status" value="1"/>
</dbReference>
<evidence type="ECO:0000259" key="9">
    <source>
        <dbReference type="Pfam" id="PF13249"/>
    </source>
</evidence>
<dbReference type="CDD" id="cd02892">
    <property type="entry name" value="SQCY_1"/>
    <property type="match status" value="1"/>
</dbReference>
<evidence type="ECO:0000256" key="7">
    <source>
        <dbReference type="RuleBase" id="RU362003"/>
    </source>
</evidence>
<accession>A0A3M7M108</accession>
<evidence type="ECO:0000256" key="4">
    <source>
        <dbReference type="ARBA" id="ARBA00022955"/>
    </source>
</evidence>
<keyword evidence="5" id="KW-0443">Lipid metabolism</keyword>
<comment type="similarity">
    <text evidence="1 7">Belongs to the terpene cyclase/mutase family.</text>
</comment>
<evidence type="ECO:0000256" key="5">
    <source>
        <dbReference type="ARBA" id="ARBA00023098"/>
    </source>
</evidence>
<dbReference type="NCBIfam" id="TIGR01787">
    <property type="entry name" value="squalene_cyclas"/>
    <property type="match status" value="1"/>
</dbReference>
<proteinExistence type="inferred from homology"/>
<dbReference type="FunFam" id="1.50.10.20:FF:000003">
    <property type="entry name" value="Terpene cyclase/mutase family member"/>
    <property type="match status" value="1"/>
</dbReference>
<dbReference type="Gene3D" id="1.50.10.20">
    <property type="match status" value="2"/>
</dbReference>
<evidence type="ECO:0000256" key="6">
    <source>
        <dbReference type="ARBA" id="ARBA00023235"/>
    </source>
</evidence>
<keyword evidence="6 7" id="KW-0413">Isomerase</keyword>
<name>A0A3M7M108_9PLEO</name>
<dbReference type="SFLD" id="SFLDG01016">
    <property type="entry name" value="Prenyltransferase_Like_2"/>
    <property type="match status" value="1"/>
</dbReference>
<dbReference type="PANTHER" id="PTHR11764">
    <property type="entry name" value="TERPENE CYCLASE/MUTASE FAMILY MEMBER"/>
    <property type="match status" value="1"/>
</dbReference>
<dbReference type="GO" id="GO:0005811">
    <property type="term" value="C:lipid droplet"/>
    <property type="evidence" value="ECO:0007669"/>
    <property type="project" value="InterPro"/>
</dbReference>
<protein>
    <recommendedName>
        <fullName evidence="7">Terpene cyclase/mutase family member</fullName>
        <ecNumber evidence="7">5.4.99.-</ecNumber>
    </recommendedName>
</protein>
<evidence type="ECO:0000313" key="10">
    <source>
        <dbReference type="EMBL" id="RMZ68139.1"/>
    </source>
</evidence>
<keyword evidence="4" id="KW-0752">Steroid biosynthesis</keyword>
<dbReference type="PANTHER" id="PTHR11764:SF20">
    <property type="entry name" value="LANOSTEROL SYNTHASE"/>
    <property type="match status" value="1"/>
</dbReference>
<dbReference type="AlphaFoldDB" id="A0A3M7M108"/>
<feature type="domain" description="Squalene cyclase C-terminal" evidence="8">
    <location>
        <begin position="466"/>
        <end position="796"/>
    </location>
</feature>
<dbReference type="EC" id="5.4.99.-" evidence="7"/>
<dbReference type="EMBL" id="KE747814">
    <property type="protein sequence ID" value="RMZ68139.1"/>
    <property type="molecule type" value="Genomic_DNA"/>
</dbReference>
<dbReference type="Proteomes" id="UP000265663">
    <property type="component" value="Unassembled WGS sequence"/>
</dbReference>
<dbReference type="Pfam" id="PF13249">
    <property type="entry name" value="SQHop_cyclase_N"/>
    <property type="match status" value="1"/>
</dbReference>
<dbReference type="Pfam" id="PF13243">
    <property type="entry name" value="SQHop_cyclase_C"/>
    <property type="match status" value="1"/>
</dbReference>
<dbReference type="GO" id="GO:0000250">
    <property type="term" value="F:lanosterol synthase activity"/>
    <property type="evidence" value="ECO:0007669"/>
    <property type="project" value="TreeGrafter"/>
</dbReference>
<evidence type="ECO:0000259" key="8">
    <source>
        <dbReference type="Pfam" id="PF13243"/>
    </source>
</evidence>
<sequence length="805" mass="92127">MVGLQRGKLPHKTDGHVLDWLRDSGIASIAYRHSACLKLTRRCQDAARCRGDPEHLAAMNMPHANGTSNGATKRDASQKILNDAIGVVKIKEGHEKTDYSRWRLKDDHACQTWHYLTSDEELKAWPQSTADKYFLGLDTEQPDLQPAKTPLEAATNGLAFFSQLQLPSGHWGCEYGGPMFLLPGLVVTWYVTETPIPASHAIEIKNYLFARAHPEDGGWGLHIEGESSVFGTAMNYTVLRLLGADAEDPRMVKARKTLWKLGGALNAPHWAKFWLSVLGVTDWDIVNPCPPELWLLPDWVPLAPWRWWIHMRQVFLPMTFIYSRRWSYPLNDLTRQLRAELLMKPYETINFDAHRNTIAESDNYHPKTWFLRLLFWFLVAIWIPYLRPNWMVKRAEEHVWWLIQAEDDNTDYANLGPVNGPMNTLCAYIKDGPNCHAFKEHLKTLPEFLWVKDEGMLMNGTNGVQTWDTSFITQAVEACGFSKDPKWTPMLTKVLEFLEDHQILVESRDQHACYRQMRKGAWGFSTRKQGYTVSDCTSEALKSILVLQNSNAYPRLIHDDRLKEAIDVLLTMQNASGGVASYEPTRGSELLEHLNAAEVFGRIMIEYDYPECTTAVVTALHMFQAHFPTYRAQEISAFRDRAVAYIRNAQRPDGSWYGSWGICFTYAGMFALESLKCSGEQYSNSERVRRACQFFLDRQMEDGGWGETYKSCEQGVWCQHPQSQVVQTAWVVIALLEGGYPEKAPLEKAVKLIMQRQQKNGEWLQEAIEGVFNKSCMISYPNYKFIFPIKALGMYAKAFGDEVLF</sequence>
<reference evidence="10 11" key="1">
    <citation type="journal article" date="2014" name="PLoS ONE">
        <title>De novo Genome Assembly of the Fungal Plant Pathogen Pyrenophora semeniperda.</title>
        <authorList>
            <person name="Soliai M.M."/>
            <person name="Meyer S.E."/>
            <person name="Udall J.A."/>
            <person name="Elzinga D.E."/>
            <person name="Hermansen R.A."/>
            <person name="Bodily P.M."/>
            <person name="Hart A.A."/>
            <person name="Coleman C.E."/>
        </authorList>
    </citation>
    <scope>NUCLEOTIDE SEQUENCE [LARGE SCALE GENOMIC DNA]</scope>
    <source>
        <strain evidence="10 11">CCB06</strain>
        <tissue evidence="10">Mycelium</tissue>
    </source>
</reference>
<dbReference type="Gene3D" id="6.20.120.20">
    <property type="match status" value="1"/>
</dbReference>
<dbReference type="InterPro" id="IPR018333">
    <property type="entry name" value="Squalene_cyclase"/>
</dbReference>
<dbReference type="GO" id="GO:0016104">
    <property type="term" value="P:triterpenoid biosynthetic process"/>
    <property type="evidence" value="ECO:0007669"/>
    <property type="project" value="InterPro"/>
</dbReference>